<proteinExistence type="predicted"/>
<dbReference type="Pfam" id="PF16242">
    <property type="entry name" value="Pyrid_ox_like"/>
    <property type="match status" value="1"/>
</dbReference>
<evidence type="ECO:0000313" key="2">
    <source>
        <dbReference type="EMBL" id="MBT2134634.1"/>
    </source>
</evidence>
<name>A0ABS5W8C0_9SPHN</name>
<dbReference type="RefSeq" id="WP_214536268.1">
    <property type="nucleotide sequence ID" value="NZ_JAHFVK010000002.1"/>
</dbReference>
<dbReference type="SUPFAM" id="SSF50475">
    <property type="entry name" value="FMN-binding split barrel"/>
    <property type="match status" value="1"/>
</dbReference>
<reference evidence="2 3" key="1">
    <citation type="submission" date="2021-05" db="EMBL/GenBank/DDBJ databases">
        <title>Croceibacterium sp. LX-88 genome sequence.</title>
        <authorList>
            <person name="Luo X."/>
        </authorList>
    </citation>
    <scope>NUCLEOTIDE SEQUENCE [LARGE SCALE GENOMIC DNA]</scope>
    <source>
        <strain evidence="2 3">LX-88</strain>
    </source>
</reference>
<gene>
    <name evidence="2" type="ORF">KK137_09830</name>
</gene>
<dbReference type="Gene3D" id="2.30.110.10">
    <property type="entry name" value="Electron Transport, Fmn-binding Protein, Chain A"/>
    <property type="match status" value="1"/>
</dbReference>
<accession>A0ABS5W8C0</accession>
<evidence type="ECO:0000259" key="1">
    <source>
        <dbReference type="Pfam" id="PF16242"/>
    </source>
</evidence>
<protein>
    <submittedName>
        <fullName evidence="2">Pyridoxamine 5'-phosphate oxidase family protein</fullName>
    </submittedName>
</protein>
<dbReference type="Proteomes" id="UP000811255">
    <property type="component" value="Unassembled WGS sequence"/>
</dbReference>
<organism evidence="2 3">
    <name type="scientific">Croceibacterium selenioxidans</name>
    <dbReference type="NCBI Taxonomy" id="2838833"/>
    <lineage>
        <taxon>Bacteria</taxon>
        <taxon>Pseudomonadati</taxon>
        <taxon>Pseudomonadota</taxon>
        <taxon>Alphaproteobacteria</taxon>
        <taxon>Sphingomonadales</taxon>
        <taxon>Erythrobacteraceae</taxon>
        <taxon>Croceibacterium</taxon>
    </lineage>
</organism>
<sequence>MVSANDELDLKRDFWNALEESQTLMLGLVGDSTKMLRPMTAQIDRSPLDESDSSAEIYFFASRGEGVGASLLQGGSGSDAIAAFQSKGHEILASIRGSLSVVEERATVDRLWSPFAELYYEEGKADPNLLLLRLDSATAEIWRADATGFFKSIAFKLLGKDPGRANPEDRGAISI</sequence>
<feature type="domain" description="General stress protein FMN-binding split barrel" evidence="1">
    <location>
        <begin position="11"/>
        <end position="147"/>
    </location>
</feature>
<keyword evidence="3" id="KW-1185">Reference proteome</keyword>
<comment type="caution">
    <text evidence="2">The sequence shown here is derived from an EMBL/GenBank/DDBJ whole genome shotgun (WGS) entry which is preliminary data.</text>
</comment>
<evidence type="ECO:0000313" key="3">
    <source>
        <dbReference type="Proteomes" id="UP000811255"/>
    </source>
</evidence>
<dbReference type="InterPro" id="IPR012349">
    <property type="entry name" value="Split_barrel_FMN-bd"/>
</dbReference>
<dbReference type="InterPro" id="IPR038725">
    <property type="entry name" value="YdaG_split_barrel_FMN-bd"/>
</dbReference>
<dbReference type="PANTHER" id="PTHR34818">
    <property type="entry name" value="PROTEIN BLI-3"/>
    <property type="match status" value="1"/>
</dbReference>
<dbReference type="PANTHER" id="PTHR34818:SF1">
    <property type="entry name" value="PROTEIN BLI-3"/>
    <property type="match status" value="1"/>
</dbReference>
<dbReference type="EMBL" id="JAHFVK010000002">
    <property type="protein sequence ID" value="MBT2134634.1"/>
    <property type="molecule type" value="Genomic_DNA"/>
</dbReference>
<dbReference type="InterPro" id="IPR052917">
    <property type="entry name" value="Stress-Dev_Protein"/>
</dbReference>